<feature type="compositionally biased region" description="Basic and acidic residues" evidence="1">
    <location>
        <begin position="192"/>
        <end position="212"/>
    </location>
</feature>
<sequence>MEDVHYINNQRNQGQDGMYSNTYNPQWRKHPNFSWVNNNPTGARNIPPPGMQKQQPPPQPEKKPQLEELLLAHMQKTDNNLKGLDQFVTQQLAINNNLQSSMLAMERQMGQMAQTLADMQGRIHGTLPANTERNPKDAKVVAVTLRSGKALEDPSSSKKALEAEEEAPGERSCAENEESALHRQNESGLPVQKHDACAKSEEEKTKREELKPYDPPAPFPQRLMKPLEDPNFKKFVNLFKQLHINIPLAEALEQMPTYAKFLKELLTKKRKWTNFKKVTLTPECSAVIQNK</sequence>
<feature type="compositionally biased region" description="Pro residues" evidence="1">
    <location>
        <begin position="46"/>
        <end position="59"/>
    </location>
</feature>
<evidence type="ECO:0000256" key="1">
    <source>
        <dbReference type="SAM" id="MobiDB-lite"/>
    </source>
</evidence>
<organism evidence="2 3">
    <name type="scientific">Linum trigynum</name>
    <dbReference type="NCBI Taxonomy" id="586398"/>
    <lineage>
        <taxon>Eukaryota</taxon>
        <taxon>Viridiplantae</taxon>
        <taxon>Streptophyta</taxon>
        <taxon>Embryophyta</taxon>
        <taxon>Tracheophyta</taxon>
        <taxon>Spermatophyta</taxon>
        <taxon>Magnoliopsida</taxon>
        <taxon>eudicotyledons</taxon>
        <taxon>Gunneridae</taxon>
        <taxon>Pentapetalae</taxon>
        <taxon>rosids</taxon>
        <taxon>fabids</taxon>
        <taxon>Malpighiales</taxon>
        <taxon>Linaceae</taxon>
        <taxon>Linum</taxon>
    </lineage>
</organism>
<accession>A0AAV2FEI1</accession>
<dbReference type="Proteomes" id="UP001497516">
    <property type="component" value="Chromosome 6"/>
</dbReference>
<dbReference type="EMBL" id="OZ034819">
    <property type="protein sequence ID" value="CAL1396332.1"/>
    <property type="molecule type" value="Genomic_DNA"/>
</dbReference>
<evidence type="ECO:0000313" key="2">
    <source>
        <dbReference type="EMBL" id="CAL1396332.1"/>
    </source>
</evidence>
<feature type="compositionally biased region" description="Basic and acidic residues" evidence="1">
    <location>
        <begin position="149"/>
        <end position="185"/>
    </location>
</feature>
<dbReference type="AlphaFoldDB" id="A0AAV2FEI1"/>
<feature type="region of interest" description="Disordered" evidence="1">
    <location>
        <begin position="37"/>
        <end position="62"/>
    </location>
</feature>
<feature type="region of interest" description="Disordered" evidence="1">
    <location>
        <begin position="149"/>
        <end position="220"/>
    </location>
</feature>
<evidence type="ECO:0000313" key="3">
    <source>
        <dbReference type="Proteomes" id="UP001497516"/>
    </source>
</evidence>
<protein>
    <submittedName>
        <fullName evidence="2">Uncharacterized protein</fullName>
    </submittedName>
</protein>
<keyword evidence="3" id="KW-1185">Reference proteome</keyword>
<proteinExistence type="predicted"/>
<reference evidence="2 3" key="1">
    <citation type="submission" date="2024-04" db="EMBL/GenBank/DDBJ databases">
        <authorList>
            <person name="Fracassetti M."/>
        </authorList>
    </citation>
    <scope>NUCLEOTIDE SEQUENCE [LARGE SCALE GENOMIC DNA]</scope>
</reference>
<gene>
    <name evidence="2" type="ORF">LTRI10_LOCUS36708</name>
</gene>
<name>A0AAV2FEI1_9ROSI</name>